<dbReference type="EMBL" id="KN837412">
    <property type="protein sequence ID" value="KIJ25493.1"/>
    <property type="molecule type" value="Genomic_DNA"/>
</dbReference>
<dbReference type="PROSITE" id="PS00141">
    <property type="entry name" value="ASP_PROTEASE"/>
    <property type="match status" value="1"/>
</dbReference>
<protein>
    <submittedName>
        <fullName evidence="1">Uncharacterized protein</fullName>
    </submittedName>
</protein>
<gene>
    <name evidence="1" type="ORF">M422DRAFT_38652</name>
</gene>
<organism evidence="1 2">
    <name type="scientific">Sphaerobolus stellatus (strain SS14)</name>
    <dbReference type="NCBI Taxonomy" id="990650"/>
    <lineage>
        <taxon>Eukaryota</taxon>
        <taxon>Fungi</taxon>
        <taxon>Dikarya</taxon>
        <taxon>Basidiomycota</taxon>
        <taxon>Agaricomycotina</taxon>
        <taxon>Agaricomycetes</taxon>
        <taxon>Phallomycetidae</taxon>
        <taxon>Geastrales</taxon>
        <taxon>Sphaerobolaceae</taxon>
        <taxon>Sphaerobolus</taxon>
    </lineage>
</organism>
<reference evidence="1 2" key="1">
    <citation type="submission" date="2014-06" db="EMBL/GenBank/DDBJ databases">
        <title>Evolutionary Origins and Diversification of the Mycorrhizal Mutualists.</title>
        <authorList>
            <consortium name="DOE Joint Genome Institute"/>
            <consortium name="Mycorrhizal Genomics Consortium"/>
            <person name="Kohler A."/>
            <person name="Kuo A."/>
            <person name="Nagy L.G."/>
            <person name="Floudas D."/>
            <person name="Copeland A."/>
            <person name="Barry K.W."/>
            <person name="Cichocki N."/>
            <person name="Veneault-Fourrey C."/>
            <person name="LaButti K."/>
            <person name="Lindquist E.A."/>
            <person name="Lipzen A."/>
            <person name="Lundell T."/>
            <person name="Morin E."/>
            <person name="Murat C."/>
            <person name="Riley R."/>
            <person name="Ohm R."/>
            <person name="Sun H."/>
            <person name="Tunlid A."/>
            <person name="Henrissat B."/>
            <person name="Grigoriev I.V."/>
            <person name="Hibbett D.S."/>
            <person name="Martin F."/>
        </authorList>
    </citation>
    <scope>NUCLEOTIDE SEQUENCE [LARGE SCALE GENOMIC DNA]</scope>
    <source>
        <strain evidence="1 2">SS14</strain>
    </source>
</reference>
<sequence>MPPDSMINGPPFGYYQDGTTQLSTTLNVSGNIDSGSSYSMIKSTPSYGGNTSTIIEEESISFDPNVDRPPCAGNSKIQGNFSFPVPEANSLHSIEPNQGPLEGILDNDHFWIDSATYAPSNMSISEASNQGHFSDAFQVGSLPSALVSSSATSALGEDVDVVELPTSNLSKPLNPLAGSIGVPKKCLVTRRPDGFYYCIYCESVLGDARAGSKHAIKDLELFICPNYPRCQRKFGRNDGMLKHAKNCTVGRNS</sequence>
<dbReference type="AlphaFoldDB" id="A0A0C9T8W7"/>
<dbReference type="InterPro" id="IPR001969">
    <property type="entry name" value="Aspartic_peptidase_AS"/>
</dbReference>
<dbReference type="GO" id="GO:0006508">
    <property type="term" value="P:proteolysis"/>
    <property type="evidence" value="ECO:0007669"/>
    <property type="project" value="InterPro"/>
</dbReference>
<name>A0A0C9T8W7_SPHS4</name>
<evidence type="ECO:0000313" key="2">
    <source>
        <dbReference type="Proteomes" id="UP000054279"/>
    </source>
</evidence>
<evidence type="ECO:0000313" key="1">
    <source>
        <dbReference type="EMBL" id="KIJ25493.1"/>
    </source>
</evidence>
<dbReference type="GO" id="GO:0004190">
    <property type="term" value="F:aspartic-type endopeptidase activity"/>
    <property type="evidence" value="ECO:0007669"/>
    <property type="project" value="InterPro"/>
</dbReference>
<accession>A0A0C9T8W7</accession>
<proteinExistence type="predicted"/>
<keyword evidence="2" id="KW-1185">Reference proteome</keyword>
<dbReference type="Proteomes" id="UP000054279">
    <property type="component" value="Unassembled WGS sequence"/>
</dbReference>
<dbReference type="HOGENOM" id="CLU_1099089_0_0_1"/>